<accession>A0A917QF75</accession>
<evidence type="ECO:0000259" key="1">
    <source>
        <dbReference type="PROSITE" id="PS51387"/>
    </source>
</evidence>
<dbReference type="AlphaFoldDB" id="A0A917QF75"/>
<dbReference type="EMBL" id="BMMW01000002">
    <property type="protein sequence ID" value="GGK47969.1"/>
    <property type="molecule type" value="Genomic_DNA"/>
</dbReference>
<dbReference type="Pfam" id="PF01565">
    <property type="entry name" value="FAD_binding_4"/>
    <property type="match status" value="1"/>
</dbReference>
<proteinExistence type="predicted"/>
<dbReference type="PANTHER" id="PTHR11748">
    <property type="entry name" value="D-LACTATE DEHYDROGENASE"/>
    <property type="match status" value="1"/>
</dbReference>
<dbReference type="PANTHER" id="PTHR11748:SF119">
    <property type="entry name" value="D-2-HYDROXYGLUTARATE DEHYDROGENASE"/>
    <property type="match status" value="1"/>
</dbReference>
<organism evidence="2 3">
    <name type="scientific">Nocardia camponoti</name>
    <dbReference type="NCBI Taxonomy" id="1616106"/>
    <lineage>
        <taxon>Bacteria</taxon>
        <taxon>Bacillati</taxon>
        <taxon>Actinomycetota</taxon>
        <taxon>Actinomycetes</taxon>
        <taxon>Mycobacteriales</taxon>
        <taxon>Nocardiaceae</taxon>
        <taxon>Nocardia</taxon>
    </lineage>
</organism>
<reference evidence="2" key="2">
    <citation type="submission" date="2020-09" db="EMBL/GenBank/DDBJ databases">
        <authorList>
            <person name="Sun Q."/>
            <person name="Zhou Y."/>
        </authorList>
    </citation>
    <scope>NUCLEOTIDE SEQUENCE</scope>
    <source>
        <strain evidence="2">CGMCC 4.7278</strain>
    </source>
</reference>
<gene>
    <name evidence="2" type="ORF">GCM10011591_19170</name>
</gene>
<comment type="caution">
    <text evidence="2">The sequence shown here is derived from an EMBL/GenBank/DDBJ whole genome shotgun (WGS) entry which is preliminary data.</text>
</comment>
<dbReference type="InterPro" id="IPR036318">
    <property type="entry name" value="FAD-bd_PCMH-like_sf"/>
</dbReference>
<protein>
    <submittedName>
        <fullName evidence="2">FAD-linked oxidase</fullName>
    </submittedName>
</protein>
<feature type="domain" description="FAD-binding PCMH-type" evidence="1">
    <location>
        <begin position="6"/>
        <end position="185"/>
    </location>
</feature>
<dbReference type="Gene3D" id="3.30.465.10">
    <property type="match status" value="1"/>
</dbReference>
<dbReference type="SUPFAM" id="SSF56176">
    <property type="entry name" value="FAD-binding/transporter-associated domain-like"/>
    <property type="match status" value="1"/>
</dbReference>
<dbReference type="Proteomes" id="UP000612956">
    <property type="component" value="Unassembled WGS sequence"/>
</dbReference>
<sequence length="428" mass="45703">MLREVLRGRNAEIFIAPRTKDELAVAVGACARARVPITVRGAGSGQFGQGVPLSGGAVIDVAAITGIVDWADKSRALPTSVRARTGTIVSDIDAHLRRSGWELRMHPSSAQHATIGGYIAGGHAGVGSCQWGILRDTGNITAIEVMTVEEQPRLVELRGAAVTAVQHAFGANGIITEVELPVAPAWEWHELVVSFPTFEQALRFSVDLGNSDGLLTKVISPQAHPLPRYLPELADLVPDGDSMVLALVAVQSVPNVVDLIAATGGTLRYRCREGKGCYGSPLYEFTWGHSLSRYQRHNPELVGLMGLFPPDRLYQSLAAVHRDCADLGPLKVELKRVGGRLSAQGSPIIDFVSKAHLERATERLEALGVSVANPHTPLLGAGGMKPWGANEAALKREMDPFALLAQGKVEPESSLALATGLPNRGWTY</sequence>
<evidence type="ECO:0000313" key="2">
    <source>
        <dbReference type="EMBL" id="GGK47969.1"/>
    </source>
</evidence>
<name>A0A917QF75_9NOCA</name>
<evidence type="ECO:0000313" key="3">
    <source>
        <dbReference type="Proteomes" id="UP000612956"/>
    </source>
</evidence>
<dbReference type="PROSITE" id="PS51387">
    <property type="entry name" value="FAD_PCMH"/>
    <property type="match status" value="1"/>
</dbReference>
<reference evidence="2" key="1">
    <citation type="journal article" date="2014" name="Int. J. Syst. Evol. Microbiol.">
        <title>Complete genome sequence of Corynebacterium casei LMG S-19264T (=DSM 44701T), isolated from a smear-ripened cheese.</title>
        <authorList>
            <consortium name="US DOE Joint Genome Institute (JGI-PGF)"/>
            <person name="Walter F."/>
            <person name="Albersmeier A."/>
            <person name="Kalinowski J."/>
            <person name="Ruckert C."/>
        </authorList>
    </citation>
    <scope>NUCLEOTIDE SEQUENCE</scope>
    <source>
        <strain evidence="2">CGMCC 4.7278</strain>
    </source>
</reference>
<dbReference type="GO" id="GO:1903457">
    <property type="term" value="P:lactate catabolic process"/>
    <property type="evidence" value="ECO:0007669"/>
    <property type="project" value="TreeGrafter"/>
</dbReference>
<dbReference type="InterPro" id="IPR006094">
    <property type="entry name" value="Oxid_FAD_bind_N"/>
</dbReference>
<dbReference type="GO" id="GO:0008720">
    <property type="term" value="F:D-lactate dehydrogenase (NAD+) activity"/>
    <property type="evidence" value="ECO:0007669"/>
    <property type="project" value="TreeGrafter"/>
</dbReference>
<dbReference type="InterPro" id="IPR016169">
    <property type="entry name" value="FAD-bd_PCMH_sub2"/>
</dbReference>
<dbReference type="InterPro" id="IPR016166">
    <property type="entry name" value="FAD-bd_PCMH"/>
</dbReference>
<dbReference type="GO" id="GO:0004458">
    <property type="term" value="F:D-lactate dehydrogenase (cytochrome) activity"/>
    <property type="evidence" value="ECO:0007669"/>
    <property type="project" value="TreeGrafter"/>
</dbReference>
<keyword evidence="3" id="KW-1185">Reference proteome</keyword>
<dbReference type="GO" id="GO:0071949">
    <property type="term" value="F:FAD binding"/>
    <property type="evidence" value="ECO:0007669"/>
    <property type="project" value="InterPro"/>
</dbReference>